<evidence type="ECO:0000313" key="2">
    <source>
        <dbReference type="Proteomes" id="UP000828884"/>
    </source>
</evidence>
<keyword evidence="2" id="KW-1185">Reference proteome</keyword>
<evidence type="ECO:0000313" key="1">
    <source>
        <dbReference type="EMBL" id="QXV83692.1"/>
    </source>
</evidence>
<dbReference type="EMBL" id="MZ501099">
    <property type="protein sequence ID" value="QXV83692.1"/>
    <property type="molecule type" value="Genomic_DNA"/>
</dbReference>
<dbReference type="Proteomes" id="UP000828884">
    <property type="component" value="Segment"/>
</dbReference>
<gene>
    <name evidence="1" type="ORF">bas09_0047</name>
</gene>
<reference evidence="2" key="1">
    <citation type="journal article" date="2021" name="PLoS Biol.">
        <title>Systematic exploration of Escherichia coli phage-host interactions with the BASEL phage collection.</title>
        <authorList>
            <person name="Maffei E."/>
            <person name="Shaidullina A."/>
            <person name="Burkolter M."/>
            <person name="Heyer Y."/>
            <person name="Estermann F."/>
            <person name="Druelle V."/>
            <person name="Sauer P."/>
            <person name="Willi L."/>
            <person name="Michaelis S."/>
            <person name="Hilbi H."/>
            <person name="Thaler D.S."/>
            <person name="Harms A."/>
        </authorList>
    </citation>
    <scope>NUCLEOTIDE SEQUENCE [LARGE SCALE GENOMIC DNA]</scope>
    <source>
        <strain evidence="2">Bas09</strain>
    </source>
</reference>
<proteinExistence type="predicted"/>
<organism evidence="1 2">
    <name type="scientific">Escherichia phage PaulSarasin</name>
    <dbReference type="NCBI Taxonomy" id="2851973"/>
    <lineage>
        <taxon>Viruses</taxon>
        <taxon>Duplodnaviria</taxon>
        <taxon>Heunggongvirae</taxon>
        <taxon>Uroviricota</taxon>
        <taxon>Caudoviricetes</taxon>
        <taxon>Drexlerviridae</taxon>
        <taxon>Tempevirinae</taxon>
        <taxon>Changchunvirus</taxon>
    </lineage>
</organism>
<name>A0AAE7VXC5_9CAUD</name>
<sequence length="75" mass="8774">MSTKFVAVRVNHFANGQSIEVPTVYNKANGWSHYDALKAEHDIAKRFGWEVYEVYIKPYDENDKPTNESHEWQDA</sequence>
<accession>A0AAE7VXC5</accession>
<protein>
    <submittedName>
        <fullName evidence="1">Uncharacterized protein</fullName>
    </submittedName>
</protein>